<keyword evidence="3" id="KW-1185">Reference proteome</keyword>
<organism evidence="2 3">
    <name type="scientific">Armillaria borealis</name>
    <dbReference type="NCBI Taxonomy" id="47425"/>
    <lineage>
        <taxon>Eukaryota</taxon>
        <taxon>Fungi</taxon>
        <taxon>Dikarya</taxon>
        <taxon>Basidiomycota</taxon>
        <taxon>Agaricomycotina</taxon>
        <taxon>Agaricomycetes</taxon>
        <taxon>Agaricomycetidae</taxon>
        <taxon>Agaricales</taxon>
        <taxon>Marasmiineae</taxon>
        <taxon>Physalacriaceae</taxon>
        <taxon>Armillaria</taxon>
    </lineage>
</organism>
<proteinExistence type="predicted"/>
<evidence type="ECO:0000256" key="1">
    <source>
        <dbReference type="SAM" id="Phobius"/>
    </source>
</evidence>
<gene>
    <name evidence="2" type="ORF">EV421DRAFT_566915</name>
</gene>
<accession>A0AA39JIV3</accession>
<protein>
    <submittedName>
        <fullName evidence="2">Uncharacterized protein</fullName>
    </submittedName>
</protein>
<sequence length="108" mass="12735">MYLSAAFTTSLSRVLIWLSILFSALGMFSFRIFLPFMRACELPVRFSFKIEETNDGCKDPSRLMSLVYSWIWIRVPIRPRSDNSVVLRKKFIFGCGLFLTFEYRPFKI</sequence>
<keyword evidence="1" id="KW-0472">Membrane</keyword>
<dbReference type="AlphaFoldDB" id="A0AA39JIV3"/>
<dbReference type="Proteomes" id="UP001175226">
    <property type="component" value="Unassembled WGS sequence"/>
</dbReference>
<keyword evidence="1" id="KW-0812">Transmembrane</keyword>
<dbReference type="EMBL" id="JAUEPT010000025">
    <property type="protein sequence ID" value="KAK0442571.1"/>
    <property type="molecule type" value="Genomic_DNA"/>
</dbReference>
<keyword evidence="1" id="KW-1133">Transmembrane helix</keyword>
<comment type="caution">
    <text evidence="2">The sequence shown here is derived from an EMBL/GenBank/DDBJ whole genome shotgun (WGS) entry which is preliminary data.</text>
</comment>
<evidence type="ECO:0000313" key="2">
    <source>
        <dbReference type="EMBL" id="KAK0442571.1"/>
    </source>
</evidence>
<name>A0AA39JIV3_9AGAR</name>
<reference evidence="2" key="1">
    <citation type="submission" date="2023-06" db="EMBL/GenBank/DDBJ databases">
        <authorList>
            <consortium name="Lawrence Berkeley National Laboratory"/>
            <person name="Ahrendt S."/>
            <person name="Sahu N."/>
            <person name="Indic B."/>
            <person name="Wong-Bajracharya J."/>
            <person name="Merenyi Z."/>
            <person name="Ke H.-M."/>
            <person name="Monk M."/>
            <person name="Kocsube S."/>
            <person name="Drula E."/>
            <person name="Lipzen A."/>
            <person name="Balint B."/>
            <person name="Henrissat B."/>
            <person name="Andreopoulos B."/>
            <person name="Martin F.M."/>
            <person name="Harder C.B."/>
            <person name="Rigling D."/>
            <person name="Ford K.L."/>
            <person name="Foster G.D."/>
            <person name="Pangilinan J."/>
            <person name="Papanicolaou A."/>
            <person name="Barry K."/>
            <person name="LaButti K."/>
            <person name="Viragh M."/>
            <person name="Koriabine M."/>
            <person name="Yan M."/>
            <person name="Riley R."/>
            <person name="Champramary S."/>
            <person name="Plett K.L."/>
            <person name="Tsai I.J."/>
            <person name="Slot J."/>
            <person name="Sipos G."/>
            <person name="Plett J."/>
            <person name="Nagy L.G."/>
            <person name="Grigoriev I.V."/>
        </authorList>
    </citation>
    <scope>NUCLEOTIDE SEQUENCE</scope>
    <source>
        <strain evidence="2">FPL87.14</strain>
    </source>
</reference>
<evidence type="ECO:0000313" key="3">
    <source>
        <dbReference type="Proteomes" id="UP001175226"/>
    </source>
</evidence>
<feature type="transmembrane region" description="Helical" evidence="1">
    <location>
        <begin position="14"/>
        <end position="34"/>
    </location>
</feature>